<evidence type="ECO:0000313" key="3">
    <source>
        <dbReference type="Proteomes" id="UP001610334"/>
    </source>
</evidence>
<name>A0ABR4I6J5_9EURO</name>
<reference evidence="2 3" key="1">
    <citation type="submission" date="2024-07" db="EMBL/GenBank/DDBJ databases">
        <title>Section-level genome sequencing and comparative genomics of Aspergillus sections Usti and Cavernicolus.</title>
        <authorList>
            <consortium name="Lawrence Berkeley National Laboratory"/>
            <person name="Nybo J.L."/>
            <person name="Vesth T.C."/>
            <person name="Theobald S."/>
            <person name="Frisvad J.C."/>
            <person name="Larsen T.O."/>
            <person name="Kjaerboelling I."/>
            <person name="Rothschild-Mancinelli K."/>
            <person name="Lyhne E.K."/>
            <person name="Kogle M.E."/>
            <person name="Barry K."/>
            <person name="Clum A."/>
            <person name="Na H."/>
            <person name="Ledsgaard L."/>
            <person name="Lin J."/>
            <person name="Lipzen A."/>
            <person name="Kuo A."/>
            <person name="Riley R."/>
            <person name="Mondo S."/>
            <person name="Labutti K."/>
            <person name="Haridas S."/>
            <person name="Pangalinan J."/>
            <person name="Salamov A.A."/>
            <person name="Simmons B.A."/>
            <person name="Magnuson J.K."/>
            <person name="Chen J."/>
            <person name="Drula E."/>
            <person name="Henrissat B."/>
            <person name="Wiebenga A."/>
            <person name="Lubbers R.J."/>
            <person name="Gomes A.C."/>
            <person name="Makela M.R."/>
            <person name="Stajich J."/>
            <person name="Grigoriev I.V."/>
            <person name="Mortensen U.H."/>
            <person name="De Vries R.P."/>
            <person name="Baker S.E."/>
            <person name="Andersen M.R."/>
        </authorList>
    </citation>
    <scope>NUCLEOTIDE SEQUENCE [LARGE SCALE GENOMIC DNA]</scope>
    <source>
        <strain evidence="2 3">CBS 588.65</strain>
    </source>
</reference>
<feature type="chain" id="PRO_5046147993" evidence="1">
    <location>
        <begin position="22"/>
        <end position="187"/>
    </location>
</feature>
<evidence type="ECO:0000313" key="2">
    <source>
        <dbReference type="EMBL" id="KAL2822884.1"/>
    </source>
</evidence>
<proteinExistence type="predicted"/>
<sequence>MRCPAIIWVILVGIFAAIAVALPPYHNSDTLDVTINTNNEPASSPMLALNLDFTGIDVDNSSFPSALAARDTAASSVISCNPDGFDKASKSGIKTGIKHLKLYNGSTSCHTGKCKWASCTAPGAAIWWCNYAGHDVITTYRVIAKFAQEIMDSCQASKDDFGDSVVSGIWDEQNQWRVLVMKDKHLC</sequence>
<dbReference type="EMBL" id="JBFXLT010000001">
    <property type="protein sequence ID" value="KAL2822884.1"/>
    <property type="molecule type" value="Genomic_DNA"/>
</dbReference>
<feature type="signal peptide" evidence="1">
    <location>
        <begin position="1"/>
        <end position="21"/>
    </location>
</feature>
<comment type="caution">
    <text evidence="2">The sequence shown here is derived from an EMBL/GenBank/DDBJ whole genome shotgun (WGS) entry which is preliminary data.</text>
</comment>
<dbReference type="PANTHER" id="PTHR35605:SF1">
    <property type="entry name" value="ECP2 EFFECTOR PROTEIN DOMAIN-CONTAINING PROTEIN-RELATED"/>
    <property type="match status" value="1"/>
</dbReference>
<gene>
    <name evidence="2" type="ORF">BJX63DRAFT_426721</name>
</gene>
<protein>
    <submittedName>
        <fullName evidence="2">Uncharacterized protein</fullName>
    </submittedName>
</protein>
<keyword evidence="1" id="KW-0732">Signal</keyword>
<accession>A0ABR4I6J5</accession>
<keyword evidence="3" id="KW-1185">Reference proteome</keyword>
<dbReference type="PANTHER" id="PTHR35605">
    <property type="entry name" value="ECP2 EFFECTOR PROTEIN DOMAIN-CONTAINING PROTEIN-RELATED"/>
    <property type="match status" value="1"/>
</dbReference>
<evidence type="ECO:0000256" key="1">
    <source>
        <dbReference type="SAM" id="SignalP"/>
    </source>
</evidence>
<dbReference type="Proteomes" id="UP001610334">
    <property type="component" value="Unassembled WGS sequence"/>
</dbReference>
<organism evidence="2 3">
    <name type="scientific">Aspergillus granulosus</name>
    <dbReference type="NCBI Taxonomy" id="176169"/>
    <lineage>
        <taxon>Eukaryota</taxon>
        <taxon>Fungi</taxon>
        <taxon>Dikarya</taxon>
        <taxon>Ascomycota</taxon>
        <taxon>Pezizomycotina</taxon>
        <taxon>Eurotiomycetes</taxon>
        <taxon>Eurotiomycetidae</taxon>
        <taxon>Eurotiales</taxon>
        <taxon>Aspergillaceae</taxon>
        <taxon>Aspergillus</taxon>
        <taxon>Aspergillus subgen. Nidulantes</taxon>
    </lineage>
</organism>